<evidence type="ECO:0000313" key="1">
    <source>
        <dbReference type="EMBL" id="KAK3753562.1"/>
    </source>
</evidence>
<evidence type="ECO:0000313" key="2">
    <source>
        <dbReference type="Proteomes" id="UP001283361"/>
    </source>
</evidence>
<dbReference type="EMBL" id="JAWDGP010005707">
    <property type="protein sequence ID" value="KAK3753562.1"/>
    <property type="molecule type" value="Genomic_DNA"/>
</dbReference>
<name>A0AAE1D2E3_9GAST</name>
<protein>
    <submittedName>
        <fullName evidence="1">Uncharacterized protein</fullName>
    </submittedName>
</protein>
<organism evidence="1 2">
    <name type="scientific">Elysia crispata</name>
    <name type="common">lettuce slug</name>
    <dbReference type="NCBI Taxonomy" id="231223"/>
    <lineage>
        <taxon>Eukaryota</taxon>
        <taxon>Metazoa</taxon>
        <taxon>Spiralia</taxon>
        <taxon>Lophotrochozoa</taxon>
        <taxon>Mollusca</taxon>
        <taxon>Gastropoda</taxon>
        <taxon>Heterobranchia</taxon>
        <taxon>Euthyneura</taxon>
        <taxon>Panpulmonata</taxon>
        <taxon>Sacoglossa</taxon>
        <taxon>Placobranchoidea</taxon>
        <taxon>Plakobranchidae</taxon>
        <taxon>Elysia</taxon>
    </lineage>
</organism>
<dbReference type="AlphaFoldDB" id="A0AAE1D2E3"/>
<reference evidence="1" key="1">
    <citation type="journal article" date="2023" name="G3 (Bethesda)">
        <title>A reference genome for the long-term kleptoplast-retaining sea slug Elysia crispata morphotype clarki.</title>
        <authorList>
            <person name="Eastman K.E."/>
            <person name="Pendleton A.L."/>
            <person name="Shaikh M.A."/>
            <person name="Suttiyut T."/>
            <person name="Ogas R."/>
            <person name="Tomko P."/>
            <person name="Gavelis G."/>
            <person name="Widhalm J.R."/>
            <person name="Wisecaver J.H."/>
        </authorList>
    </citation>
    <scope>NUCLEOTIDE SEQUENCE</scope>
    <source>
        <strain evidence="1">ECLA1</strain>
    </source>
</reference>
<accession>A0AAE1D2E3</accession>
<sequence length="98" mass="11204">MQLTSESQALVVEEALERQIYDGSFECKVYPGGSILTEVQRGEERIFGQVKTQAVIAELRGKHHHAVENFKEDDGGYYFKMQGDCTLKIDAQLQHNWQ</sequence>
<dbReference type="Proteomes" id="UP001283361">
    <property type="component" value="Unassembled WGS sequence"/>
</dbReference>
<proteinExistence type="predicted"/>
<comment type="caution">
    <text evidence="1">The sequence shown here is derived from an EMBL/GenBank/DDBJ whole genome shotgun (WGS) entry which is preliminary data.</text>
</comment>
<gene>
    <name evidence="1" type="ORF">RRG08_028617</name>
</gene>
<keyword evidence="2" id="KW-1185">Reference proteome</keyword>